<reference evidence="1 2" key="1">
    <citation type="journal article" date="2015" name="Sci. Rep.">
        <title>The power of single molecule real-time sequencing technology in the de novo assembly of a eukaryotic genome.</title>
        <authorList>
            <person name="Sakai H."/>
            <person name="Naito K."/>
            <person name="Ogiso-Tanaka E."/>
            <person name="Takahashi Y."/>
            <person name="Iseki K."/>
            <person name="Muto C."/>
            <person name="Satou K."/>
            <person name="Teruya K."/>
            <person name="Shiroma A."/>
            <person name="Shimoji M."/>
            <person name="Hirano T."/>
            <person name="Itoh T."/>
            <person name="Kaga A."/>
            <person name="Tomooka N."/>
        </authorList>
    </citation>
    <scope>NUCLEOTIDE SEQUENCE [LARGE SCALE GENOMIC DNA]</scope>
    <source>
        <strain evidence="2">cv. Shumari</strain>
    </source>
</reference>
<name>A0A0S3SS98_PHAAN</name>
<dbReference type="AlphaFoldDB" id="A0A0S3SS98"/>
<proteinExistence type="predicted"/>
<keyword evidence="2" id="KW-1185">Reference proteome</keyword>
<gene>
    <name evidence="1" type="primary">Vigan.08G249000</name>
    <name evidence="1" type="ORF">VIGAN_08249000</name>
</gene>
<dbReference type="Proteomes" id="UP000291084">
    <property type="component" value="Chromosome 8"/>
</dbReference>
<evidence type="ECO:0000313" key="2">
    <source>
        <dbReference type="Proteomes" id="UP000291084"/>
    </source>
</evidence>
<evidence type="ECO:0000313" key="1">
    <source>
        <dbReference type="EMBL" id="BAT95715.1"/>
    </source>
</evidence>
<dbReference type="EMBL" id="AP015041">
    <property type="protein sequence ID" value="BAT95715.1"/>
    <property type="molecule type" value="Genomic_DNA"/>
</dbReference>
<sequence length="73" mass="8795">MNQHFTLLLGGSSPIMKHFFQQNKEKKLNHSSITLPCTYTYIFHFFLFHYNLSWHHFYSCFLLQSQSRSLPQP</sequence>
<protein>
    <submittedName>
        <fullName evidence="1">Uncharacterized protein</fullName>
    </submittedName>
</protein>
<accession>A0A0S3SS98</accession>
<organism evidence="1 2">
    <name type="scientific">Vigna angularis var. angularis</name>
    <dbReference type="NCBI Taxonomy" id="157739"/>
    <lineage>
        <taxon>Eukaryota</taxon>
        <taxon>Viridiplantae</taxon>
        <taxon>Streptophyta</taxon>
        <taxon>Embryophyta</taxon>
        <taxon>Tracheophyta</taxon>
        <taxon>Spermatophyta</taxon>
        <taxon>Magnoliopsida</taxon>
        <taxon>eudicotyledons</taxon>
        <taxon>Gunneridae</taxon>
        <taxon>Pentapetalae</taxon>
        <taxon>rosids</taxon>
        <taxon>fabids</taxon>
        <taxon>Fabales</taxon>
        <taxon>Fabaceae</taxon>
        <taxon>Papilionoideae</taxon>
        <taxon>50 kb inversion clade</taxon>
        <taxon>NPAAA clade</taxon>
        <taxon>indigoferoid/millettioid clade</taxon>
        <taxon>Phaseoleae</taxon>
        <taxon>Vigna</taxon>
    </lineage>
</organism>